<gene>
    <name evidence="1" type="ORF">HPB52_012796</name>
</gene>
<evidence type="ECO:0000313" key="1">
    <source>
        <dbReference type="EMBL" id="KAH7956802.1"/>
    </source>
</evidence>
<dbReference type="Proteomes" id="UP000821837">
    <property type="component" value="Unassembled WGS sequence"/>
</dbReference>
<reference evidence="1" key="2">
    <citation type="submission" date="2021-09" db="EMBL/GenBank/DDBJ databases">
        <authorList>
            <person name="Jia N."/>
            <person name="Wang J."/>
            <person name="Shi W."/>
            <person name="Du L."/>
            <person name="Sun Y."/>
            <person name="Zhan W."/>
            <person name="Jiang J."/>
            <person name="Wang Q."/>
            <person name="Zhang B."/>
            <person name="Ji P."/>
            <person name="Sakyi L.B."/>
            <person name="Cui X."/>
            <person name="Yuan T."/>
            <person name="Jiang B."/>
            <person name="Yang W."/>
            <person name="Lam T.T.-Y."/>
            <person name="Chang Q."/>
            <person name="Ding S."/>
            <person name="Wang X."/>
            <person name="Zhu J."/>
            <person name="Ruan X."/>
            <person name="Zhao L."/>
            <person name="Wei J."/>
            <person name="Que T."/>
            <person name="Du C."/>
            <person name="Cheng J."/>
            <person name="Dai P."/>
            <person name="Han X."/>
            <person name="Huang E."/>
            <person name="Gao Y."/>
            <person name="Liu J."/>
            <person name="Shao H."/>
            <person name="Ye R."/>
            <person name="Li L."/>
            <person name="Wei W."/>
            <person name="Wang X."/>
            <person name="Wang C."/>
            <person name="Huo Q."/>
            <person name="Li W."/>
            <person name="Guo W."/>
            <person name="Chen H."/>
            <person name="Chen S."/>
            <person name="Zhou L."/>
            <person name="Zhou L."/>
            <person name="Ni X."/>
            <person name="Tian J."/>
            <person name="Zhou Y."/>
            <person name="Sheng Y."/>
            <person name="Liu T."/>
            <person name="Pan Y."/>
            <person name="Xia L."/>
            <person name="Li J."/>
            <person name="Zhao F."/>
            <person name="Cao W."/>
        </authorList>
    </citation>
    <scope>NUCLEOTIDE SEQUENCE</scope>
    <source>
        <strain evidence="1">Rsan-2018</strain>
        <tissue evidence="1">Larvae</tissue>
    </source>
</reference>
<dbReference type="EMBL" id="JABSTV010001250">
    <property type="protein sequence ID" value="KAH7956802.1"/>
    <property type="molecule type" value="Genomic_DNA"/>
</dbReference>
<protein>
    <submittedName>
        <fullName evidence="1">Uncharacterized protein</fullName>
    </submittedName>
</protein>
<name>A0A9D4PW46_RHISA</name>
<sequence length="105" mass="12352">MEELFCNSGCPKTYSQDILLQSLADTEDQLVETMQALEEERKLLICDQEAKREVQYENRKFWSYCGKVFVSLVFLETDMLRRPVVIFLSLNSAHVYDQLQRVSLH</sequence>
<reference evidence="1" key="1">
    <citation type="journal article" date="2020" name="Cell">
        <title>Large-Scale Comparative Analyses of Tick Genomes Elucidate Their Genetic Diversity and Vector Capacities.</title>
        <authorList>
            <consortium name="Tick Genome and Microbiome Consortium (TIGMIC)"/>
            <person name="Jia N."/>
            <person name="Wang J."/>
            <person name="Shi W."/>
            <person name="Du L."/>
            <person name="Sun Y."/>
            <person name="Zhan W."/>
            <person name="Jiang J.F."/>
            <person name="Wang Q."/>
            <person name="Zhang B."/>
            <person name="Ji P."/>
            <person name="Bell-Sakyi L."/>
            <person name="Cui X.M."/>
            <person name="Yuan T.T."/>
            <person name="Jiang B.G."/>
            <person name="Yang W.F."/>
            <person name="Lam T.T."/>
            <person name="Chang Q.C."/>
            <person name="Ding S.J."/>
            <person name="Wang X.J."/>
            <person name="Zhu J.G."/>
            <person name="Ruan X.D."/>
            <person name="Zhao L."/>
            <person name="Wei J.T."/>
            <person name="Ye R.Z."/>
            <person name="Que T.C."/>
            <person name="Du C.H."/>
            <person name="Zhou Y.H."/>
            <person name="Cheng J.X."/>
            <person name="Dai P.F."/>
            <person name="Guo W.B."/>
            <person name="Han X.H."/>
            <person name="Huang E.J."/>
            <person name="Li L.F."/>
            <person name="Wei W."/>
            <person name="Gao Y.C."/>
            <person name="Liu J.Z."/>
            <person name="Shao H.Z."/>
            <person name="Wang X."/>
            <person name="Wang C.C."/>
            <person name="Yang T.C."/>
            <person name="Huo Q.B."/>
            <person name="Li W."/>
            <person name="Chen H.Y."/>
            <person name="Chen S.E."/>
            <person name="Zhou L.G."/>
            <person name="Ni X.B."/>
            <person name="Tian J.H."/>
            <person name="Sheng Y."/>
            <person name="Liu T."/>
            <person name="Pan Y.S."/>
            <person name="Xia L.Y."/>
            <person name="Li J."/>
            <person name="Zhao F."/>
            <person name="Cao W.C."/>
        </authorList>
    </citation>
    <scope>NUCLEOTIDE SEQUENCE</scope>
    <source>
        <strain evidence="1">Rsan-2018</strain>
    </source>
</reference>
<accession>A0A9D4PW46</accession>
<organism evidence="1 2">
    <name type="scientific">Rhipicephalus sanguineus</name>
    <name type="common">Brown dog tick</name>
    <name type="synonym">Ixodes sanguineus</name>
    <dbReference type="NCBI Taxonomy" id="34632"/>
    <lineage>
        <taxon>Eukaryota</taxon>
        <taxon>Metazoa</taxon>
        <taxon>Ecdysozoa</taxon>
        <taxon>Arthropoda</taxon>
        <taxon>Chelicerata</taxon>
        <taxon>Arachnida</taxon>
        <taxon>Acari</taxon>
        <taxon>Parasitiformes</taxon>
        <taxon>Ixodida</taxon>
        <taxon>Ixodoidea</taxon>
        <taxon>Ixodidae</taxon>
        <taxon>Rhipicephalinae</taxon>
        <taxon>Rhipicephalus</taxon>
        <taxon>Rhipicephalus</taxon>
    </lineage>
</organism>
<keyword evidence="2" id="KW-1185">Reference proteome</keyword>
<proteinExistence type="predicted"/>
<dbReference type="AlphaFoldDB" id="A0A9D4PW46"/>
<comment type="caution">
    <text evidence="1">The sequence shown here is derived from an EMBL/GenBank/DDBJ whole genome shotgun (WGS) entry which is preliminary data.</text>
</comment>
<evidence type="ECO:0000313" key="2">
    <source>
        <dbReference type="Proteomes" id="UP000821837"/>
    </source>
</evidence>